<evidence type="ECO:0000313" key="2">
    <source>
        <dbReference type="Proteomes" id="UP000184171"/>
    </source>
</evidence>
<keyword evidence="2" id="KW-1185">Reference proteome</keyword>
<protein>
    <submittedName>
        <fullName evidence="1">Uncharacterized protein</fullName>
    </submittedName>
</protein>
<reference evidence="1 2" key="1">
    <citation type="submission" date="2016-11" db="EMBL/GenBank/DDBJ databases">
        <authorList>
            <person name="Jaros S."/>
            <person name="Januszkiewicz K."/>
            <person name="Wedrychowicz H."/>
        </authorList>
    </citation>
    <scope>NUCLEOTIDE SEQUENCE [LARGE SCALE GENOMIC DNA]</scope>
    <source>
        <strain evidence="1 2">DSM 5091</strain>
    </source>
</reference>
<gene>
    <name evidence="1" type="ORF">SAMN02745165_01648</name>
</gene>
<dbReference type="Proteomes" id="UP000184171">
    <property type="component" value="Unassembled WGS sequence"/>
</dbReference>
<organism evidence="1 2">
    <name type="scientific">Malonomonas rubra DSM 5091</name>
    <dbReference type="NCBI Taxonomy" id="1122189"/>
    <lineage>
        <taxon>Bacteria</taxon>
        <taxon>Pseudomonadati</taxon>
        <taxon>Thermodesulfobacteriota</taxon>
        <taxon>Desulfuromonadia</taxon>
        <taxon>Desulfuromonadales</taxon>
        <taxon>Geopsychrobacteraceae</taxon>
        <taxon>Malonomonas</taxon>
    </lineage>
</organism>
<evidence type="ECO:0000313" key="1">
    <source>
        <dbReference type="EMBL" id="SHJ15971.1"/>
    </source>
</evidence>
<proteinExistence type="predicted"/>
<dbReference type="AlphaFoldDB" id="A0A1M6H190"/>
<dbReference type="STRING" id="1122189.SAMN02745165_01648"/>
<dbReference type="RefSeq" id="WP_072907744.1">
    <property type="nucleotide sequence ID" value="NZ_FQZT01000005.1"/>
</dbReference>
<sequence>MLSLKATIQAVMTPAVEEAFVCWLHKNSDASNELYVARLVKQLQNMSSSRELELEFCAFVAERAGFADIMVDDHFMSAYTWDFVEWR</sequence>
<name>A0A1M6H190_MALRU</name>
<dbReference type="EMBL" id="FQZT01000005">
    <property type="protein sequence ID" value="SHJ15971.1"/>
    <property type="molecule type" value="Genomic_DNA"/>
</dbReference>
<accession>A0A1M6H190</accession>